<dbReference type="GO" id="GO:0005524">
    <property type="term" value="F:ATP binding"/>
    <property type="evidence" value="ECO:0007669"/>
    <property type="project" value="UniProtKB-UniRule"/>
</dbReference>
<protein>
    <recommendedName>
        <fullName evidence="9">Protein kinase domain-containing protein</fullName>
    </recommendedName>
</protein>
<dbReference type="SMART" id="SM00220">
    <property type="entry name" value="S_TKc"/>
    <property type="match status" value="1"/>
</dbReference>
<dbReference type="AlphaFoldDB" id="A0A067N5L5"/>
<dbReference type="EMBL" id="KL198019">
    <property type="protein sequence ID" value="KDQ19402.1"/>
    <property type="molecule type" value="Genomic_DNA"/>
</dbReference>
<comment type="similarity">
    <text evidence="7">Belongs to the protein kinase superfamily.</text>
</comment>
<evidence type="ECO:0000256" key="6">
    <source>
        <dbReference type="PROSITE-ProRule" id="PRU10141"/>
    </source>
</evidence>
<evidence type="ECO:0000256" key="4">
    <source>
        <dbReference type="ARBA" id="ARBA00022777"/>
    </source>
</evidence>
<evidence type="ECO:0000256" key="2">
    <source>
        <dbReference type="ARBA" id="ARBA00022679"/>
    </source>
</evidence>
<keyword evidence="4" id="KW-0418">Kinase</keyword>
<dbReference type="Gene3D" id="1.10.510.10">
    <property type="entry name" value="Transferase(Phosphotransferase) domain 1"/>
    <property type="match status" value="1"/>
</dbReference>
<feature type="binding site" evidence="6">
    <location>
        <position position="54"/>
    </location>
    <ligand>
        <name>ATP</name>
        <dbReference type="ChEBI" id="CHEBI:30616"/>
    </ligand>
</feature>
<dbReference type="InterPro" id="IPR011009">
    <property type="entry name" value="Kinase-like_dom_sf"/>
</dbReference>
<dbReference type="CDD" id="cd06627">
    <property type="entry name" value="STKc_Cdc7_like"/>
    <property type="match status" value="1"/>
</dbReference>
<dbReference type="OrthoDB" id="8693905at2759"/>
<dbReference type="PROSITE" id="PS50011">
    <property type="entry name" value="PROTEIN_KINASE_DOM"/>
    <property type="match status" value="1"/>
</dbReference>
<keyword evidence="3 6" id="KW-0547">Nucleotide-binding</keyword>
<evidence type="ECO:0000259" key="9">
    <source>
        <dbReference type="PROSITE" id="PS50011"/>
    </source>
</evidence>
<evidence type="ECO:0000256" key="3">
    <source>
        <dbReference type="ARBA" id="ARBA00022741"/>
    </source>
</evidence>
<gene>
    <name evidence="10" type="ORF">BOTBODRAFT_102864</name>
</gene>
<proteinExistence type="inferred from homology"/>
<evidence type="ECO:0000256" key="7">
    <source>
        <dbReference type="RuleBase" id="RU000304"/>
    </source>
</evidence>
<sequence length="346" mass="38506">MRRISHSAVRQVLVVRGEGKSAMRFQLGKCIGRGQFGSVYQALNLDTGQTVAVKRIRLEGLPEDEVTQLMGEVDLVKSLSHPSIVKYEGMARDSDTLSIVLEFAENGSLGKTLKEYGKLSEELVAGYVIKILEGLNYLHKSEVVHCDLKAANILTTKNGNVKLSDFGVSLNLRAMEQMHDNVAGTPNWMAPEVIQLQGASPASDIWSLGCTIIELFTGRPPYAHLNNGLSVMFRIVEDESPPIPEDCSDELKDFLSQCFEKDPADRPTAELLGEHPWLKQNWGVHKELRPQDSIPFLRRVSADLHSRADITKQFMDSPRFSSSTCDLEPSPPRQHTFVKSSFSQGR</sequence>
<dbReference type="PANTHER" id="PTHR48016:SF56">
    <property type="entry name" value="MAPKK KINASE"/>
    <property type="match status" value="1"/>
</dbReference>
<dbReference type="PROSITE" id="PS00107">
    <property type="entry name" value="PROTEIN_KINASE_ATP"/>
    <property type="match status" value="1"/>
</dbReference>
<dbReference type="GO" id="GO:0000165">
    <property type="term" value="P:MAPK cascade"/>
    <property type="evidence" value="ECO:0007669"/>
    <property type="project" value="UniProtKB-ARBA"/>
</dbReference>
<dbReference type="InterPro" id="IPR008271">
    <property type="entry name" value="Ser/Thr_kinase_AS"/>
</dbReference>
<organism evidence="10 11">
    <name type="scientific">Botryobasidium botryosum (strain FD-172 SS1)</name>
    <dbReference type="NCBI Taxonomy" id="930990"/>
    <lineage>
        <taxon>Eukaryota</taxon>
        <taxon>Fungi</taxon>
        <taxon>Dikarya</taxon>
        <taxon>Basidiomycota</taxon>
        <taxon>Agaricomycotina</taxon>
        <taxon>Agaricomycetes</taxon>
        <taxon>Cantharellales</taxon>
        <taxon>Botryobasidiaceae</taxon>
        <taxon>Botryobasidium</taxon>
    </lineage>
</organism>
<keyword evidence="5 6" id="KW-0067">ATP-binding</keyword>
<dbReference type="PROSITE" id="PS00108">
    <property type="entry name" value="PROTEIN_KINASE_ST"/>
    <property type="match status" value="1"/>
</dbReference>
<keyword evidence="2" id="KW-0808">Transferase</keyword>
<dbReference type="InterPro" id="IPR000719">
    <property type="entry name" value="Prot_kinase_dom"/>
</dbReference>
<dbReference type="InterPro" id="IPR001245">
    <property type="entry name" value="Ser-Thr/Tyr_kinase_cat_dom"/>
</dbReference>
<evidence type="ECO:0000256" key="1">
    <source>
        <dbReference type="ARBA" id="ARBA00022527"/>
    </source>
</evidence>
<accession>A0A067N5L5</accession>
<evidence type="ECO:0000256" key="8">
    <source>
        <dbReference type="SAM" id="MobiDB-lite"/>
    </source>
</evidence>
<evidence type="ECO:0000256" key="5">
    <source>
        <dbReference type="ARBA" id="ARBA00022840"/>
    </source>
</evidence>
<dbReference type="HOGENOM" id="CLU_000288_63_23_1"/>
<feature type="compositionally biased region" description="Polar residues" evidence="8">
    <location>
        <begin position="337"/>
        <end position="346"/>
    </location>
</feature>
<keyword evidence="11" id="KW-1185">Reference proteome</keyword>
<dbReference type="Proteomes" id="UP000027195">
    <property type="component" value="Unassembled WGS sequence"/>
</dbReference>
<feature type="region of interest" description="Disordered" evidence="8">
    <location>
        <begin position="318"/>
        <end position="346"/>
    </location>
</feature>
<evidence type="ECO:0000313" key="11">
    <source>
        <dbReference type="Proteomes" id="UP000027195"/>
    </source>
</evidence>
<reference evidence="11" key="1">
    <citation type="journal article" date="2014" name="Proc. Natl. Acad. Sci. U.S.A.">
        <title>Extensive sampling of basidiomycete genomes demonstrates inadequacy of the white-rot/brown-rot paradigm for wood decay fungi.</title>
        <authorList>
            <person name="Riley R."/>
            <person name="Salamov A.A."/>
            <person name="Brown D.W."/>
            <person name="Nagy L.G."/>
            <person name="Floudas D."/>
            <person name="Held B.W."/>
            <person name="Levasseur A."/>
            <person name="Lombard V."/>
            <person name="Morin E."/>
            <person name="Otillar R."/>
            <person name="Lindquist E.A."/>
            <person name="Sun H."/>
            <person name="LaButti K.M."/>
            <person name="Schmutz J."/>
            <person name="Jabbour D."/>
            <person name="Luo H."/>
            <person name="Baker S.E."/>
            <person name="Pisabarro A.G."/>
            <person name="Walton J.D."/>
            <person name="Blanchette R.A."/>
            <person name="Henrissat B."/>
            <person name="Martin F."/>
            <person name="Cullen D."/>
            <person name="Hibbett D.S."/>
            <person name="Grigoriev I.V."/>
        </authorList>
    </citation>
    <scope>NUCLEOTIDE SEQUENCE [LARGE SCALE GENOMIC DNA]</scope>
    <source>
        <strain evidence="11">FD-172 SS1</strain>
    </source>
</reference>
<dbReference type="GO" id="GO:0004674">
    <property type="term" value="F:protein serine/threonine kinase activity"/>
    <property type="evidence" value="ECO:0007669"/>
    <property type="project" value="UniProtKB-KW"/>
</dbReference>
<dbReference type="InParanoid" id="A0A067N5L5"/>
<dbReference type="Pfam" id="PF00069">
    <property type="entry name" value="Pkinase"/>
    <property type="match status" value="1"/>
</dbReference>
<dbReference type="STRING" id="930990.A0A067N5L5"/>
<dbReference type="SUPFAM" id="SSF56112">
    <property type="entry name" value="Protein kinase-like (PK-like)"/>
    <property type="match status" value="1"/>
</dbReference>
<dbReference type="PANTHER" id="PTHR48016">
    <property type="entry name" value="MAP KINASE KINASE KINASE SSK2-RELATED-RELATED"/>
    <property type="match status" value="1"/>
</dbReference>
<name>A0A067N5L5_BOTB1</name>
<keyword evidence="1 7" id="KW-0723">Serine/threonine-protein kinase</keyword>
<evidence type="ECO:0000313" key="10">
    <source>
        <dbReference type="EMBL" id="KDQ19402.1"/>
    </source>
</evidence>
<dbReference type="PRINTS" id="PR00109">
    <property type="entry name" value="TYRKINASE"/>
</dbReference>
<dbReference type="InterPro" id="IPR017441">
    <property type="entry name" value="Protein_kinase_ATP_BS"/>
</dbReference>
<dbReference type="InterPro" id="IPR050538">
    <property type="entry name" value="MAP_kinase_kinase_kinase"/>
</dbReference>
<feature type="domain" description="Protein kinase" evidence="9">
    <location>
        <begin position="25"/>
        <end position="278"/>
    </location>
</feature>